<dbReference type="SMART" id="SM00499">
    <property type="entry name" value="AAI"/>
    <property type="match status" value="1"/>
</dbReference>
<dbReference type="GO" id="GO:0005886">
    <property type="term" value="C:plasma membrane"/>
    <property type="evidence" value="ECO:0007669"/>
    <property type="project" value="UniProtKB-SubCell"/>
</dbReference>
<keyword evidence="5 10" id="KW-0732">Signal</keyword>
<keyword evidence="8" id="KW-0449">Lipoprotein</keyword>
<accession>A0A9W7M324</accession>
<dbReference type="InterPro" id="IPR043325">
    <property type="entry name" value="LTSS"/>
</dbReference>
<keyword evidence="4" id="KW-0472">Membrane</keyword>
<dbReference type="InterPro" id="IPR000528">
    <property type="entry name" value="Plant_nsLTP"/>
</dbReference>
<evidence type="ECO:0000256" key="6">
    <source>
        <dbReference type="ARBA" id="ARBA00023157"/>
    </source>
</evidence>
<protein>
    <submittedName>
        <fullName evidence="12">Glycosylphosphatidylinositol-anchored lipid protein transfer 5</fullName>
    </submittedName>
</protein>
<dbReference type="GO" id="GO:0008289">
    <property type="term" value="F:lipid binding"/>
    <property type="evidence" value="ECO:0007669"/>
    <property type="project" value="InterPro"/>
</dbReference>
<feature type="domain" description="Bifunctional inhibitor/plant lipid transfer protein/seed storage helical" evidence="11">
    <location>
        <begin position="33"/>
        <end position="110"/>
    </location>
</feature>
<evidence type="ECO:0000256" key="2">
    <source>
        <dbReference type="ARBA" id="ARBA00009748"/>
    </source>
</evidence>
<evidence type="ECO:0000313" key="13">
    <source>
        <dbReference type="Proteomes" id="UP001165190"/>
    </source>
</evidence>
<keyword evidence="7" id="KW-0325">Glycoprotein</keyword>
<evidence type="ECO:0000256" key="10">
    <source>
        <dbReference type="SAM" id="SignalP"/>
    </source>
</evidence>
<evidence type="ECO:0000256" key="9">
    <source>
        <dbReference type="SAM" id="MobiDB-lite"/>
    </source>
</evidence>
<dbReference type="PRINTS" id="PR00382">
    <property type="entry name" value="LIPIDTRNSFER"/>
</dbReference>
<evidence type="ECO:0000256" key="8">
    <source>
        <dbReference type="ARBA" id="ARBA00023288"/>
    </source>
</evidence>
<dbReference type="Pfam" id="PF14368">
    <property type="entry name" value="LTP_2"/>
    <property type="match status" value="1"/>
</dbReference>
<keyword evidence="3" id="KW-1003">Cell membrane</keyword>
<gene>
    <name evidence="12" type="ORF">HRI_002246900</name>
</gene>
<dbReference type="PROSITE" id="PS51257">
    <property type="entry name" value="PROKAR_LIPOPROTEIN"/>
    <property type="match status" value="1"/>
</dbReference>
<dbReference type="PANTHER" id="PTHR33044">
    <property type="entry name" value="BIFUNCTIONAL INHIBITOR/LIPID-TRANSFER PROTEIN/SEED STORAGE 2S ALBUMIN SUPERFAMILY PROTEIN-RELATED"/>
    <property type="match status" value="1"/>
</dbReference>
<dbReference type="InterPro" id="IPR036312">
    <property type="entry name" value="Bifun_inhib/LTP/seed_sf"/>
</dbReference>
<comment type="subcellular location">
    <subcellularLocation>
        <location evidence="1">Cell membrane</location>
        <topology evidence="1">Lipid-anchor</topology>
        <topology evidence="1">GPI-anchor</topology>
    </subcellularLocation>
</comment>
<feature type="signal peptide" evidence="10">
    <location>
        <begin position="1"/>
        <end position="27"/>
    </location>
</feature>
<feature type="chain" id="PRO_5040723170" evidence="10">
    <location>
        <begin position="28"/>
        <end position="170"/>
    </location>
</feature>
<dbReference type="InterPro" id="IPR016140">
    <property type="entry name" value="Bifunc_inhib/LTP/seed_store"/>
</dbReference>
<evidence type="ECO:0000256" key="1">
    <source>
        <dbReference type="ARBA" id="ARBA00004609"/>
    </source>
</evidence>
<dbReference type="FunFam" id="1.10.110.10:FF:000001">
    <property type="entry name" value="Bifunctional inhibitor/lipid-transfer protein/seed storage 2S albumin superfamily protein"/>
    <property type="match status" value="1"/>
</dbReference>
<evidence type="ECO:0000256" key="4">
    <source>
        <dbReference type="ARBA" id="ARBA00022622"/>
    </source>
</evidence>
<dbReference type="GO" id="GO:0006869">
    <property type="term" value="P:lipid transport"/>
    <property type="evidence" value="ECO:0007669"/>
    <property type="project" value="InterPro"/>
</dbReference>
<dbReference type="EMBL" id="BSYR01000020">
    <property type="protein sequence ID" value="GMI85776.1"/>
    <property type="molecule type" value="Genomic_DNA"/>
</dbReference>
<feature type="region of interest" description="Disordered" evidence="9">
    <location>
        <begin position="106"/>
        <end position="139"/>
    </location>
</feature>
<keyword evidence="4" id="KW-0336">GPI-anchor</keyword>
<keyword evidence="6" id="KW-1015">Disulfide bond</keyword>
<organism evidence="12 13">
    <name type="scientific">Hibiscus trionum</name>
    <name type="common">Flower of an hour</name>
    <dbReference type="NCBI Taxonomy" id="183268"/>
    <lineage>
        <taxon>Eukaryota</taxon>
        <taxon>Viridiplantae</taxon>
        <taxon>Streptophyta</taxon>
        <taxon>Embryophyta</taxon>
        <taxon>Tracheophyta</taxon>
        <taxon>Spermatophyta</taxon>
        <taxon>Magnoliopsida</taxon>
        <taxon>eudicotyledons</taxon>
        <taxon>Gunneridae</taxon>
        <taxon>Pentapetalae</taxon>
        <taxon>rosids</taxon>
        <taxon>malvids</taxon>
        <taxon>Malvales</taxon>
        <taxon>Malvaceae</taxon>
        <taxon>Malvoideae</taxon>
        <taxon>Hibiscus</taxon>
    </lineage>
</organism>
<dbReference type="Gene3D" id="1.10.110.10">
    <property type="entry name" value="Plant lipid-transfer and hydrophobic proteins"/>
    <property type="match status" value="1"/>
</dbReference>
<comment type="caution">
    <text evidence="12">The sequence shown here is derived from an EMBL/GenBank/DDBJ whole genome shotgun (WGS) entry which is preliminary data.</text>
</comment>
<dbReference type="OrthoDB" id="911994at2759"/>
<name>A0A9W7M324_HIBTR</name>
<sequence length="170" mass="17076">MAVRSRDATIFAAVVIVAASLWTGALAQSSSSCTNVLISMSPCLNYIQGNSSTPSSSCCSQLANVVSSQPRCLCEVLNGGGSSLGIDVNQTQAMALPTACNVRTPPASQCNASSPSGSPSGTNSPTGGGSKTVPTTDDGTSAGNSAKLSYLLLFFLLFIASSRASSIISI</sequence>
<evidence type="ECO:0000313" key="12">
    <source>
        <dbReference type="EMBL" id="GMI85776.1"/>
    </source>
</evidence>
<evidence type="ECO:0000256" key="7">
    <source>
        <dbReference type="ARBA" id="ARBA00023180"/>
    </source>
</evidence>
<dbReference type="CDD" id="cd00010">
    <property type="entry name" value="AAI_LTSS"/>
    <property type="match status" value="1"/>
</dbReference>
<evidence type="ECO:0000256" key="5">
    <source>
        <dbReference type="ARBA" id="ARBA00022729"/>
    </source>
</evidence>
<feature type="compositionally biased region" description="Low complexity" evidence="9">
    <location>
        <begin position="113"/>
        <end position="125"/>
    </location>
</feature>
<proteinExistence type="inferred from homology"/>
<evidence type="ECO:0000256" key="3">
    <source>
        <dbReference type="ARBA" id="ARBA00022475"/>
    </source>
</evidence>
<dbReference type="AlphaFoldDB" id="A0A9W7M324"/>
<dbReference type="Proteomes" id="UP001165190">
    <property type="component" value="Unassembled WGS sequence"/>
</dbReference>
<dbReference type="GO" id="GO:0098552">
    <property type="term" value="C:side of membrane"/>
    <property type="evidence" value="ECO:0007669"/>
    <property type="project" value="UniProtKB-KW"/>
</dbReference>
<evidence type="ECO:0000259" key="11">
    <source>
        <dbReference type="SMART" id="SM00499"/>
    </source>
</evidence>
<keyword evidence="13" id="KW-1185">Reference proteome</keyword>
<dbReference type="SUPFAM" id="SSF47699">
    <property type="entry name" value="Bifunctional inhibitor/lipid-transfer protein/seed storage 2S albumin"/>
    <property type="match status" value="1"/>
</dbReference>
<reference evidence="12" key="1">
    <citation type="submission" date="2023-05" db="EMBL/GenBank/DDBJ databases">
        <title>Genome and transcriptome analyses reveal genes involved in the formation of fine ridges on petal epidermal cells in Hibiscus trionum.</title>
        <authorList>
            <person name="Koshimizu S."/>
            <person name="Masuda S."/>
            <person name="Ishii T."/>
            <person name="Shirasu K."/>
            <person name="Hoshino A."/>
            <person name="Arita M."/>
        </authorList>
    </citation>
    <scope>NUCLEOTIDE SEQUENCE</scope>
    <source>
        <strain evidence="12">Hamamatsu line</strain>
    </source>
</reference>
<comment type="similarity">
    <text evidence="2">Belongs to the plant LTP family.</text>
</comment>